<dbReference type="Gene3D" id="3.20.20.80">
    <property type="entry name" value="Glycosidases"/>
    <property type="match status" value="2"/>
</dbReference>
<dbReference type="GO" id="GO:0009986">
    <property type="term" value="C:cell surface"/>
    <property type="evidence" value="ECO:0007669"/>
    <property type="project" value="TreeGrafter"/>
</dbReference>
<evidence type="ECO:0000256" key="1">
    <source>
        <dbReference type="ARBA" id="ARBA00005641"/>
    </source>
</evidence>
<dbReference type="InterPro" id="IPR017853">
    <property type="entry name" value="GH"/>
</dbReference>
<keyword evidence="8" id="KW-1185">Reference proteome</keyword>
<feature type="chain" id="PRO_5040170089" evidence="5">
    <location>
        <begin position="24"/>
        <end position="506"/>
    </location>
</feature>
<gene>
    <name evidence="7" type="ORF">CPB83DRAFT_928677</name>
</gene>
<dbReference type="EMBL" id="MU157849">
    <property type="protein sequence ID" value="KAF9529005.1"/>
    <property type="molecule type" value="Genomic_DNA"/>
</dbReference>
<dbReference type="OrthoDB" id="1887033at2759"/>
<reference evidence="7" key="1">
    <citation type="submission" date="2020-11" db="EMBL/GenBank/DDBJ databases">
        <authorList>
            <consortium name="DOE Joint Genome Institute"/>
            <person name="Ahrendt S."/>
            <person name="Riley R."/>
            <person name="Andreopoulos W."/>
            <person name="Labutti K."/>
            <person name="Pangilinan J."/>
            <person name="Ruiz-Duenas F.J."/>
            <person name="Barrasa J.M."/>
            <person name="Sanchez-Garcia M."/>
            <person name="Camarero S."/>
            <person name="Miyauchi S."/>
            <person name="Serrano A."/>
            <person name="Linde D."/>
            <person name="Babiker R."/>
            <person name="Drula E."/>
            <person name="Ayuso-Fernandez I."/>
            <person name="Pacheco R."/>
            <person name="Padilla G."/>
            <person name="Ferreira P."/>
            <person name="Barriuso J."/>
            <person name="Kellner H."/>
            <person name="Castanera R."/>
            <person name="Alfaro M."/>
            <person name="Ramirez L."/>
            <person name="Pisabarro A.G."/>
            <person name="Kuo A."/>
            <person name="Tritt A."/>
            <person name="Lipzen A."/>
            <person name="He G."/>
            <person name="Yan M."/>
            <person name="Ng V."/>
            <person name="Cullen D."/>
            <person name="Martin F."/>
            <person name="Rosso M.-N."/>
            <person name="Henrissat B."/>
            <person name="Hibbett D."/>
            <person name="Martinez A.T."/>
            <person name="Grigoriev I.V."/>
        </authorList>
    </citation>
    <scope>NUCLEOTIDE SEQUENCE</scope>
    <source>
        <strain evidence="7">CBS 506.95</strain>
    </source>
</reference>
<dbReference type="Proteomes" id="UP000807306">
    <property type="component" value="Unassembled WGS sequence"/>
</dbReference>
<keyword evidence="3 4" id="KW-0326">Glycosidase</keyword>
<comment type="similarity">
    <text evidence="1 4">Belongs to the glycosyl hydrolase 5 (cellulase A) family.</text>
</comment>
<evidence type="ECO:0000256" key="3">
    <source>
        <dbReference type="ARBA" id="ARBA00023295"/>
    </source>
</evidence>
<evidence type="ECO:0000259" key="6">
    <source>
        <dbReference type="Pfam" id="PF00150"/>
    </source>
</evidence>
<sequence>MPSTLLKSLLAVASCVLFQLSFATPAPTDASASNNGGAGVPGLPAKIYGVNLGSWLLIEPWMLPAEWVAMGGEQCDDCSACIRSEFALAQAYPDTVDATLKKHWQTWFSQSDVNAIKAAGINTVRIPLGYWIIEPLVNRKTEFYARGGIVELVRGLSQLKAAGIKVILDHHALPGVASPNQMFAGKCTTDVQFYTDYNYHRALVWTAVMTALSHLHPEFSSVVSIQAINEPIMDATQTPSLGNFYKNFVQTIRAVELSLGIPIQGSGFDVPNLKINSDSGSLFNADTIASLNATGALSKGATSLREIFTPEVISVLEETVPTLLQVATQLKMNLAVGALGSYWERRQPLIANMMDVNWQYNSPSNPADAAIGPQAYDNHLYYSFGGVADPNEEAYLTHLCNLNRIETDAAVGNSPLWFGEWSLATQFNATDEFLFKWADAQKLQYSKGAGWLFWNWKIEISGLAGDTARQWSYQEALRRGYFSQNPTELHDPNVCVPYIKSPTVVQ</sequence>
<keyword evidence="5" id="KW-0732">Signal</keyword>
<keyword evidence="2 4" id="KW-0378">Hydrolase</keyword>
<evidence type="ECO:0000256" key="2">
    <source>
        <dbReference type="ARBA" id="ARBA00022801"/>
    </source>
</evidence>
<comment type="caution">
    <text evidence="7">The sequence shown here is derived from an EMBL/GenBank/DDBJ whole genome shotgun (WGS) entry which is preliminary data.</text>
</comment>
<dbReference type="SUPFAM" id="SSF51445">
    <property type="entry name" value="(Trans)glycosidases"/>
    <property type="match status" value="1"/>
</dbReference>
<dbReference type="PANTHER" id="PTHR31297">
    <property type="entry name" value="GLUCAN ENDO-1,6-BETA-GLUCOSIDASE B"/>
    <property type="match status" value="1"/>
</dbReference>
<dbReference type="PANTHER" id="PTHR31297:SF42">
    <property type="entry name" value="GLYCOSIDE HYDROLASE FAMILY 5 DOMAIN-CONTAINING PROTEIN"/>
    <property type="match status" value="1"/>
</dbReference>
<dbReference type="GO" id="GO:0009251">
    <property type="term" value="P:glucan catabolic process"/>
    <property type="evidence" value="ECO:0007669"/>
    <property type="project" value="TreeGrafter"/>
</dbReference>
<proteinExistence type="inferred from homology"/>
<protein>
    <submittedName>
        <fullName evidence="7">Glycoside hydrolase family 5 protein</fullName>
    </submittedName>
</protein>
<dbReference type="GO" id="GO:0005576">
    <property type="term" value="C:extracellular region"/>
    <property type="evidence" value="ECO:0007669"/>
    <property type="project" value="TreeGrafter"/>
</dbReference>
<evidence type="ECO:0000313" key="8">
    <source>
        <dbReference type="Proteomes" id="UP000807306"/>
    </source>
</evidence>
<dbReference type="Pfam" id="PF00150">
    <property type="entry name" value="Cellulase"/>
    <property type="match status" value="1"/>
</dbReference>
<organism evidence="7 8">
    <name type="scientific">Crepidotus variabilis</name>
    <dbReference type="NCBI Taxonomy" id="179855"/>
    <lineage>
        <taxon>Eukaryota</taxon>
        <taxon>Fungi</taxon>
        <taxon>Dikarya</taxon>
        <taxon>Basidiomycota</taxon>
        <taxon>Agaricomycotina</taxon>
        <taxon>Agaricomycetes</taxon>
        <taxon>Agaricomycetidae</taxon>
        <taxon>Agaricales</taxon>
        <taxon>Agaricineae</taxon>
        <taxon>Crepidotaceae</taxon>
        <taxon>Crepidotus</taxon>
    </lineage>
</organism>
<feature type="domain" description="Glycoside hydrolase family 5" evidence="6">
    <location>
        <begin position="108"/>
        <end position="457"/>
    </location>
</feature>
<evidence type="ECO:0000256" key="4">
    <source>
        <dbReference type="RuleBase" id="RU361153"/>
    </source>
</evidence>
<feature type="signal peptide" evidence="5">
    <location>
        <begin position="1"/>
        <end position="23"/>
    </location>
</feature>
<dbReference type="GO" id="GO:0008422">
    <property type="term" value="F:beta-glucosidase activity"/>
    <property type="evidence" value="ECO:0007669"/>
    <property type="project" value="TreeGrafter"/>
</dbReference>
<evidence type="ECO:0000313" key="7">
    <source>
        <dbReference type="EMBL" id="KAF9529005.1"/>
    </source>
</evidence>
<accession>A0A9P6EH92</accession>
<dbReference type="AlphaFoldDB" id="A0A9P6EH92"/>
<evidence type="ECO:0000256" key="5">
    <source>
        <dbReference type="SAM" id="SignalP"/>
    </source>
</evidence>
<name>A0A9P6EH92_9AGAR</name>
<dbReference type="InterPro" id="IPR050386">
    <property type="entry name" value="Glycosyl_hydrolase_5"/>
</dbReference>
<dbReference type="InterPro" id="IPR001547">
    <property type="entry name" value="Glyco_hydro_5"/>
</dbReference>